<organism evidence="2 3">
    <name type="scientific">Enterococcus cecorum</name>
    <dbReference type="NCBI Taxonomy" id="44008"/>
    <lineage>
        <taxon>Bacteria</taxon>
        <taxon>Bacillati</taxon>
        <taxon>Bacillota</taxon>
        <taxon>Bacilli</taxon>
        <taxon>Lactobacillales</taxon>
        <taxon>Enterococcaceae</taxon>
        <taxon>Enterococcus</taxon>
    </lineage>
</organism>
<accession>A0AAP6M8Z5</accession>
<dbReference type="Proteomes" id="UP001290582">
    <property type="component" value="Unassembled WGS sequence"/>
</dbReference>
<feature type="coiled-coil region" evidence="1">
    <location>
        <begin position="17"/>
        <end position="51"/>
    </location>
</feature>
<keyword evidence="1" id="KW-0175">Coiled coil</keyword>
<proteinExistence type="predicted"/>
<name>A0AAP6M8Z5_9ENTE</name>
<evidence type="ECO:0000256" key="1">
    <source>
        <dbReference type="SAM" id="Coils"/>
    </source>
</evidence>
<sequence length="52" mass="6094">MLNQLVQERLGQLELERLQLVATIDDKDREIENLKAEIEKLKADNVESENEE</sequence>
<evidence type="ECO:0000313" key="2">
    <source>
        <dbReference type="EMBL" id="MDZ5597870.1"/>
    </source>
</evidence>
<comment type="caution">
    <text evidence="2">The sequence shown here is derived from an EMBL/GenBank/DDBJ whole genome shotgun (WGS) entry which is preliminary data.</text>
</comment>
<dbReference type="EMBL" id="JAXOGL010000008">
    <property type="protein sequence ID" value="MDZ5597870.1"/>
    <property type="molecule type" value="Genomic_DNA"/>
</dbReference>
<evidence type="ECO:0000313" key="3">
    <source>
        <dbReference type="Proteomes" id="UP001290582"/>
    </source>
</evidence>
<gene>
    <name evidence="2" type="ORF">U1294_06480</name>
</gene>
<dbReference type="GeneID" id="60872932"/>
<reference evidence="2" key="1">
    <citation type="submission" date="2023-12" db="EMBL/GenBank/DDBJ databases">
        <title>Molecular genomic analyses of Enterococcus cecorum from sepsis oubreaks in broilers.</title>
        <authorList>
            <person name="Rhoads D."/>
            <person name="Alrubaye A."/>
        </authorList>
    </citation>
    <scope>NUCLEOTIDE SEQUENCE</scope>
    <source>
        <strain evidence="2">1755</strain>
    </source>
</reference>
<protein>
    <submittedName>
        <fullName evidence="2">Uncharacterized protein</fullName>
    </submittedName>
</protein>
<dbReference type="RefSeq" id="WP_016250930.1">
    <property type="nucleotide sequence ID" value="NZ_CP144495.1"/>
</dbReference>
<dbReference type="AlphaFoldDB" id="A0AAP6M8Z5"/>